<dbReference type="GeneID" id="10393271"/>
<evidence type="ECO:0000256" key="5">
    <source>
        <dbReference type="ARBA" id="ARBA00023014"/>
    </source>
</evidence>
<keyword evidence="1" id="KW-0004">4Fe-4S</keyword>
<name>F2KNJ0_ARCVS</name>
<comment type="cofactor">
    <cofactor evidence="6">
        <name>[4Fe-4S] cluster</name>
        <dbReference type="ChEBI" id="CHEBI:49883"/>
    </cofactor>
    <text evidence="6">Binds 1 [4Fe-4S] cluster. The cluster is coordinated with 3 cysteines and an exchangeable S-adenosyl-L-methionine.</text>
</comment>
<evidence type="ECO:0000256" key="1">
    <source>
        <dbReference type="ARBA" id="ARBA00022485"/>
    </source>
</evidence>
<dbReference type="OrthoDB" id="371936at2157"/>
<accession>F2KNJ0</accession>
<dbReference type="eggNOG" id="arCOG00947">
    <property type="taxonomic scope" value="Archaea"/>
</dbReference>
<dbReference type="GO" id="GO:0003824">
    <property type="term" value="F:catalytic activity"/>
    <property type="evidence" value="ECO:0007669"/>
    <property type="project" value="InterPro"/>
</dbReference>
<dbReference type="InterPro" id="IPR007197">
    <property type="entry name" value="rSAM"/>
</dbReference>
<dbReference type="HOGENOM" id="CLU_044176_1_0_2"/>
<dbReference type="SFLD" id="SFLDS00029">
    <property type="entry name" value="Radical_SAM"/>
    <property type="match status" value="1"/>
</dbReference>
<reference evidence="8 9" key="1">
    <citation type="submission" date="2011-03" db="EMBL/GenBank/DDBJ databases">
        <title>The complete genome of Archaeoglobus veneficus SNP6.</title>
        <authorList>
            <consortium name="US DOE Joint Genome Institute (JGI-PGF)"/>
            <person name="Lucas S."/>
            <person name="Copeland A."/>
            <person name="Lapidus A."/>
            <person name="Bruce D."/>
            <person name="Goodwin L."/>
            <person name="Pitluck S."/>
            <person name="Kyrpides N."/>
            <person name="Mavromatis K."/>
            <person name="Pagani I."/>
            <person name="Ivanova N."/>
            <person name="Mikhailova N."/>
            <person name="Lu M."/>
            <person name="Detter J.C."/>
            <person name="Tapia R."/>
            <person name="Han C."/>
            <person name="Land M."/>
            <person name="Hauser L."/>
            <person name="Markowitz V."/>
            <person name="Cheng J.-F."/>
            <person name="Hugenholtz P."/>
            <person name="Woyke T."/>
            <person name="Wu D."/>
            <person name="Spring S."/>
            <person name="Brambilla E."/>
            <person name="Klenk H.-P."/>
            <person name="Eisen J.A."/>
        </authorList>
    </citation>
    <scope>NUCLEOTIDE SEQUENCE [LARGE SCALE GENOMIC DNA]</scope>
    <source>
        <strain>SNP6</strain>
    </source>
</reference>
<dbReference type="KEGG" id="ave:Arcve_0179"/>
<keyword evidence="3 6" id="KW-0479">Metal-binding</keyword>
<dbReference type="Gene3D" id="3.20.20.70">
    <property type="entry name" value="Aldolase class I"/>
    <property type="match status" value="1"/>
</dbReference>
<feature type="binding site" evidence="6">
    <location>
        <position position="86"/>
    </location>
    <ligand>
        <name>[4Fe-4S] cluster</name>
        <dbReference type="ChEBI" id="CHEBI:49883"/>
        <note>4Fe-4S-S-AdoMet</note>
    </ligand>
</feature>
<dbReference type="Pfam" id="PF04055">
    <property type="entry name" value="Radical_SAM"/>
    <property type="match status" value="1"/>
</dbReference>
<keyword evidence="4 6" id="KW-0408">Iron</keyword>
<evidence type="ECO:0000256" key="6">
    <source>
        <dbReference type="PIRSR" id="PIRSR004869-50"/>
    </source>
</evidence>
<dbReference type="InterPro" id="IPR013785">
    <property type="entry name" value="Aldolase_TIM"/>
</dbReference>
<dbReference type="InterPro" id="IPR034457">
    <property type="entry name" value="Organic_radical-activating"/>
</dbReference>
<dbReference type="NCBIfam" id="TIGR04337">
    <property type="entry name" value="AmmeMemoSam_rS"/>
    <property type="match status" value="1"/>
</dbReference>
<feature type="domain" description="Radical SAM core" evidence="7">
    <location>
        <begin position="67"/>
        <end position="279"/>
    </location>
</feature>
<evidence type="ECO:0000259" key="7">
    <source>
        <dbReference type="PROSITE" id="PS51918"/>
    </source>
</evidence>
<evidence type="ECO:0000313" key="8">
    <source>
        <dbReference type="EMBL" id="AEA46218.1"/>
    </source>
</evidence>
<evidence type="ECO:0000256" key="3">
    <source>
        <dbReference type="ARBA" id="ARBA00022723"/>
    </source>
</evidence>
<dbReference type="InterPro" id="IPR058240">
    <property type="entry name" value="rSAM_sf"/>
</dbReference>
<sequence>MKEALLYSTGREKRARCHLCWNLCNVEEGERGRCNARLNVSGRLYTLTYGNISAMESRPVEIKPFFHFMPGTTSMTFSTYSCNLSCMWCQNWRLSRTPPPEGYQVVDPEKIVRAAIDAKDRSTCASFNEPTLLFEYLLDLFPLAKEFGLRNTMVSNGYMMPKALKMLINAGLDAINIDVKGSREVYRRYCGGKSDIHVWKNIRFAAKRIHVEVVNLLVRNVNDDEDSIREIVEKHLKYAGDEIPIHFTRYFPAFLFDKPPTDVSKLERAVEIARREGVEYAYIGNVPGHKFENTYCPQCGVLLVQRYHTTVLENRVKNGKCPNCGKDIYGIWS</sequence>
<dbReference type="GO" id="GO:0051539">
    <property type="term" value="F:4 iron, 4 sulfur cluster binding"/>
    <property type="evidence" value="ECO:0007669"/>
    <property type="project" value="UniProtKB-KW"/>
</dbReference>
<proteinExistence type="predicted"/>
<dbReference type="SUPFAM" id="SSF102114">
    <property type="entry name" value="Radical SAM enzymes"/>
    <property type="match status" value="1"/>
</dbReference>
<dbReference type="SFLD" id="SFLDG01101">
    <property type="entry name" value="Uncharacterised_Radical_SAM_Su"/>
    <property type="match status" value="1"/>
</dbReference>
<keyword evidence="5 6" id="KW-0411">Iron-sulfur</keyword>
<keyword evidence="2 6" id="KW-0949">S-adenosyl-L-methionine</keyword>
<dbReference type="PIRSF" id="PIRSF004869">
    <property type="entry name" value="PflX_prd"/>
    <property type="match status" value="1"/>
</dbReference>
<dbReference type="STRING" id="693661.Arcve_0179"/>
<dbReference type="InterPro" id="IPR016431">
    <property type="entry name" value="Pyrv-formate_lyase-activ_prd"/>
</dbReference>
<dbReference type="InterPro" id="IPR027596">
    <property type="entry name" value="AmmeMemoSam_rS"/>
</dbReference>
<evidence type="ECO:0000313" key="9">
    <source>
        <dbReference type="Proteomes" id="UP000008136"/>
    </source>
</evidence>
<dbReference type="EMBL" id="CP002588">
    <property type="protein sequence ID" value="AEA46218.1"/>
    <property type="molecule type" value="Genomic_DNA"/>
</dbReference>
<protein>
    <submittedName>
        <fullName evidence="8">Radical SAM domain protein</fullName>
    </submittedName>
</protein>
<dbReference type="Proteomes" id="UP000008136">
    <property type="component" value="Chromosome"/>
</dbReference>
<gene>
    <name evidence="8" type="ordered locus">Arcve_0179</name>
</gene>
<dbReference type="RefSeq" id="WP_013682894.1">
    <property type="nucleotide sequence ID" value="NC_015320.1"/>
</dbReference>
<keyword evidence="9" id="KW-1185">Reference proteome</keyword>
<dbReference type="GO" id="GO:0046872">
    <property type="term" value="F:metal ion binding"/>
    <property type="evidence" value="ECO:0007669"/>
    <property type="project" value="UniProtKB-KW"/>
</dbReference>
<dbReference type="PANTHER" id="PTHR30352">
    <property type="entry name" value="PYRUVATE FORMATE-LYASE-ACTIVATING ENZYME"/>
    <property type="match status" value="1"/>
</dbReference>
<dbReference type="PANTHER" id="PTHR30352:SF5">
    <property type="entry name" value="PYRUVATE FORMATE-LYASE 1-ACTIVATING ENZYME"/>
    <property type="match status" value="1"/>
</dbReference>
<dbReference type="PROSITE" id="PS51918">
    <property type="entry name" value="RADICAL_SAM"/>
    <property type="match status" value="1"/>
</dbReference>
<evidence type="ECO:0000256" key="4">
    <source>
        <dbReference type="ARBA" id="ARBA00023004"/>
    </source>
</evidence>
<feature type="binding site" evidence="6">
    <location>
        <position position="89"/>
    </location>
    <ligand>
        <name>[4Fe-4S] cluster</name>
        <dbReference type="ChEBI" id="CHEBI:49883"/>
        <note>4Fe-4S-S-AdoMet</note>
    </ligand>
</feature>
<dbReference type="AlphaFoldDB" id="F2KNJ0"/>
<dbReference type="CDD" id="cd01335">
    <property type="entry name" value="Radical_SAM"/>
    <property type="match status" value="1"/>
</dbReference>
<evidence type="ECO:0000256" key="2">
    <source>
        <dbReference type="ARBA" id="ARBA00022691"/>
    </source>
</evidence>
<organism evidence="8 9">
    <name type="scientific">Archaeoglobus veneficus (strain DSM 11195 / SNP6)</name>
    <dbReference type="NCBI Taxonomy" id="693661"/>
    <lineage>
        <taxon>Archaea</taxon>
        <taxon>Methanobacteriati</taxon>
        <taxon>Methanobacteriota</taxon>
        <taxon>Archaeoglobi</taxon>
        <taxon>Archaeoglobales</taxon>
        <taxon>Archaeoglobaceae</taxon>
        <taxon>Archaeoglobus</taxon>
    </lineage>
</organism>
<feature type="binding site" evidence="6">
    <location>
        <position position="82"/>
    </location>
    <ligand>
        <name>[4Fe-4S] cluster</name>
        <dbReference type="ChEBI" id="CHEBI:49883"/>
        <note>4Fe-4S-S-AdoMet</note>
    </ligand>
</feature>